<dbReference type="InParanoid" id="A0A2N3NEQ8"/>
<feature type="signal peptide" evidence="2">
    <location>
        <begin position="1"/>
        <end position="20"/>
    </location>
</feature>
<keyword evidence="1" id="KW-0812">Transmembrane</keyword>
<sequence length="160" mass="17840">MARIKYLLLLLGALFTLVTAENLQTYCKCTCFKNSTIIPLSPQHSDNQLRSLPLDTRTNTRSHLHVEAKRNPSACSGCTKVFCREQNLPFCKDATDEDMQTMCFQRDSIKDRFIVWGFILGVFGLLGWAAFRKIVEMRNARASGGAAGRAAAGGSYRRLG</sequence>
<keyword evidence="1" id="KW-1133">Transmembrane helix</keyword>
<dbReference type="VEuPathDB" id="FungiDB:jhhlp_002725"/>
<accession>A0A2N3NEQ8</accession>
<proteinExistence type="predicted"/>
<protein>
    <submittedName>
        <fullName evidence="3">Uncharacterized protein</fullName>
    </submittedName>
</protein>
<gene>
    <name evidence="3" type="ORF">jhhlp_002725</name>
</gene>
<organism evidence="3 4">
    <name type="scientific">Lomentospora prolificans</name>
    <dbReference type="NCBI Taxonomy" id="41688"/>
    <lineage>
        <taxon>Eukaryota</taxon>
        <taxon>Fungi</taxon>
        <taxon>Dikarya</taxon>
        <taxon>Ascomycota</taxon>
        <taxon>Pezizomycotina</taxon>
        <taxon>Sordariomycetes</taxon>
        <taxon>Hypocreomycetidae</taxon>
        <taxon>Microascales</taxon>
        <taxon>Microascaceae</taxon>
        <taxon>Lomentospora</taxon>
    </lineage>
</organism>
<feature type="transmembrane region" description="Helical" evidence="1">
    <location>
        <begin position="113"/>
        <end position="131"/>
    </location>
</feature>
<keyword evidence="4" id="KW-1185">Reference proteome</keyword>
<dbReference type="EMBL" id="NLAX01000008">
    <property type="protein sequence ID" value="PKS10966.1"/>
    <property type="molecule type" value="Genomic_DNA"/>
</dbReference>
<dbReference type="AlphaFoldDB" id="A0A2N3NEQ8"/>
<dbReference type="OrthoDB" id="2142503at2759"/>
<dbReference type="Proteomes" id="UP000233524">
    <property type="component" value="Unassembled WGS sequence"/>
</dbReference>
<reference evidence="3 4" key="1">
    <citation type="journal article" date="2017" name="G3 (Bethesda)">
        <title>First Draft Genome Sequence of the Pathogenic Fungus Lomentospora prolificans (Formerly Scedosporium prolificans).</title>
        <authorList>
            <person name="Luo R."/>
            <person name="Zimin A."/>
            <person name="Workman R."/>
            <person name="Fan Y."/>
            <person name="Pertea G."/>
            <person name="Grossman N."/>
            <person name="Wear M.P."/>
            <person name="Jia B."/>
            <person name="Miller H."/>
            <person name="Casadevall A."/>
            <person name="Timp W."/>
            <person name="Zhang S.X."/>
            <person name="Salzberg S.L."/>
        </authorList>
    </citation>
    <scope>NUCLEOTIDE SEQUENCE [LARGE SCALE GENOMIC DNA]</scope>
    <source>
        <strain evidence="3 4">JHH-5317</strain>
    </source>
</reference>
<evidence type="ECO:0000256" key="2">
    <source>
        <dbReference type="SAM" id="SignalP"/>
    </source>
</evidence>
<evidence type="ECO:0000256" key="1">
    <source>
        <dbReference type="SAM" id="Phobius"/>
    </source>
</evidence>
<evidence type="ECO:0000313" key="3">
    <source>
        <dbReference type="EMBL" id="PKS10966.1"/>
    </source>
</evidence>
<dbReference type="PANTHER" id="PTHR36854:SF1">
    <property type="entry name" value="TRANSMEMBRANE PROTEIN"/>
    <property type="match status" value="1"/>
</dbReference>
<feature type="chain" id="PRO_5014962897" evidence="2">
    <location>
        <begin position="21"/>
        <end position="160"/>
    </location>
</feature>
<dbReference type="PANTHER" id="PTHR36854">
    <property type="entry name" value="CHROMOSOME 9, WHOLE GENOME SHOTGUN SEQUENCE"/>
    <property type="match status" value="1"/>
</dbReference>
<comment type="caution">
    <text evidence="3">The sequence shown here is derived from an EMBL/GenBank/DDBJ whole genome shotgun (WGS) entry which is preliminary data.</text>
</comment>
<name>A0A2N3NEQ8_9PEZI</name>
<keyword evidence="2" id="KW-0732">Signal</keyword>
<keyword evidence="1" id="KW-0472">Membrane</keyword>
<evidence type="ECO:0000313" key="4">
    <source>
        <dbReference type="Proteomes" id="UP000233524"/>
    </source>
</evidence>